<keyword evidence="1" id="KW-1133">Transmembrane helix</keyword>
<name>A0A819RA13_9BILA</name>
<keyword evidence="1" id="KW-0472">Membrane</keyword>
<dbReference type="EMBL" id="CAJOBD010005737">
    <property type="protein sequence ID" value="CAF4041040.1"/>
    <property type="molecule type" value="Genomic_DNA"/>
</dbReference>
<reference evidence="2" key="1">
    <citation type="submission" date="2021-02" db="EMBL/GenBank/DDBJ databases">
        <authorList>
            <person name="Nowell W R."/>
        </authorList>
    </citation>
    <scope>NUCLEOTIDE SEQUENCE</scope>
</reference>
<organism evidence="2 3">
    <name type="scientific">Rotaria sordida</name>
    <dbReference type="NCBI Taxonomy" id="392033"/>
    <lineage>
        <taxon>Eukaryota</taxon>
        <taxon>Metazoa</taxon>
        <taxon>Spiralia</taxon>
        <taxon>Gnathifera</taxon>
        <taxon>Rotifera</taxon>
        <taxon>Eurotatoria</taxon>
        <taxon>Bdelloidea</taxon>
        <taxon>Philodinida</taxon>
        <taxon>Philodinidae</taxon>
        <taxon>Rotaria</taxon>
    </lineage>
</organism>
<accession>A0A819RA13</accession>
<proteinExistence type="predicted"/>
<comment type="caution">
    <text evidence="2">The sequence shown here is derived from an EMBL/GenBank/DDBJ whole genome shotgun (WGS) entry which is preliminary data.</text>
</comment>
<feature type="transmembrane region" description="Helical" evidence="1">
    <location>
        <begin position="6"/>
        <end position="27"/>
    </location>
</feature>
<sequence>MKLIIAGIGITIIITIVILALAIATLVKVNNQTNDRPYVDTSSTTTTTTTTTTPGNLVLAESIRIDDVMNYLKELQRIATANNGNRAVTTTGFNETLRYIINTLAINTNYKVSTQFFPIRQFALDGIPTLISSINGV</sequence>
<feature type="non-terminal residue" evidence="2">
    <location>
        <position position="137"/>
    </location>
</feature>
<evidence type="ECO:0000313" key="3">
    <source>
        <dbReference type="Proteomes" id="UP000663836"/>
    </source>
</evidence>
<evidence type="ECO:0000313" key="2">
    <source>
        <dbReference type="EMBL" id="CAF4041040.1"/>
    </source>
</evidence>
<dbReference type="Proteomes" id="UP000663836">
    <property type="component" value="Unassembled WGS sequence"/>
</dbReference>
<evidence type="ECO:0000256" key="1">
    <source>
        <dbReference type="SAM" id="Phobius"/>
    </source>
</evidence>
<keyword evidence="1" id="KW-0812">Transmembrane</keyword>
<protein>
    <submittedName>
        <fullName evidence="2">Uncharacterized protein</fullName>
    </submittedName>
</protein>
<gene>
    <name evidence="2" type="ORF">JBS370_LOCUS28501</name>
</gene>
<dbReference type="AlphaFoldDB" id="A0A819RA13"/>